<accession>A0A6C0LPS7</accession>
<feature type="region of interest" description="Disordered" evidence="1">
    <location>
        <begin position="1"/>
        <end position="25"/>
    </location>
</feature>
<dbReference type="AlphaFoldDB" id="A0A6C0LPS7"/>
<organism evidence="2">
    <name type="scientific">viral metagenome</name>
    <dbReference type="NCBI Taxonomy" id="1070528"/>
    <lineage>
        <taxon>unclassified sequences</taxon>
        <taxon>metagenomes</taxon>
        <taxon>organismal metagenomes</taxon>
    </lineage>
</organism>
<proteinExistence type="predicted"/>
<protein>
    <submittedName>
        <fullName evidence="2">Uncharacterized protein</fullName>
    </submittedName>
</protein>
<name>A0A6C0LPS7_9ZZZZ</name>
<evidence type="ECO:0000313" key="2">
    <source>
        <dbReference type="EMBL" id="QHU31574.1"/>
    </source>
</evidence>
<dbReference type="EMBL" id="MN740530">
    <property type="protein sequence ID" value="QHU31574.1"/>
    <property type="molecule type" value="Genomic_DNA"/>
</dbReference>
<evidence type="ECO:0000256" key="1">
    <source>
        <dbReference type="SAM" id="MobiDB-lite"/>
    </source>
</evidence>
<reference evidence="2" key="1">
    <citation type="journal article" date="2020" name="Nature">
        <title>Giant virus diversity and host interactions through global metagenomics.</title>
        <authorList>
            <person name="Schulz F."/>
            <person name="Roux S."/>
            <person name="Paez-Espino D."/>
            <person name="Jungbluth S."/>
            <person name="Walsh D.A."/>
            <person name="Denef V.J."/>
            <person name="McMahon K.D."/>
            <person name="Konstantinidis K.T."/>
            <person name="Eloe-Fadrosh E.A."/>
            <person name="Kyrpides N.C."/>
            <person name="Woyke T."/>
        </authorList>
    </citation>
    <scope>NUCLEOTIDE SEQUENCE</scope>
    <source>
        <strain evidence="2">GVMAG-M-3300027963-21</strain>
    </source>
</reference>
<sequence length="80" mass="9464">MASSTPRSMMEADWEENEDAGYGNYDNDEEDLIYYKNPCDVCEGGSYITQININIENYYNDEYYDEEEDEGDYQDDTNDY</sequence>